<dbReference type="InterPro" id="IPR001789">
    <property type="entry name" value="Sig_transdc_resp-reg_receiver"/>
</dbReference>
<dbReference type="InterPro" id="IPR054815">
    <property type="entry name" value="DVU0259-like"/>
</dbReference>
<dbReference type="PANTHER" id="PTHR44591">
    <property type="entry name" value="STRESS RESPONSE REGULATOR PROTEIN 1"/>
    <property type="match status" value="1"/>
</dbReference>
<dbReference type="NCBIfam" id="NF045717">
    <property type="entry name" value="DVU0259_DivK"/>
    <property type="match status" value="1"/>
</dbReference>
<accession>A0A9D1U8Q1</accession>
<dbReference type="EMBL" id="DXGI01000149">
    <property type="protein sequence ID" value="HIW78328.1"/>
    <property type="molecule type" value="Genomic_DNA"/>
</dbReference>
<dbReference type="GO" id="GO:0000160">
    <property type="term" value="P:phosphorelay signal transduction system"/>
    <property type="evidence" value="ECO:0007669"/>
    <property type="project" value="InterPro"/>
</dbReference>
<protein>
    <submittedName>
        <fullName evidence="4">Response regulator</fullName>
    </submittedName>
</protein>
<evidence type="ECO:0000256" key="2">
    <source>
        <dbReference type="PROSITE-ProRule" id="PRU00169"/>
    </source>
</evidence>
<evidence type="ECO:0000256" key="1">
    <source>
        <dbReference type="ARBA" id="ARBA00022553"/>
    </source>
</evidence>
<evidence type="ECO:0000259" key="3">
    <source>
        <dbReference type="PROSITE" id="PS50110"/>
    </source>
</evidence>
<evidence type="ECO:0000313" key="5">
    <source>
        <dbReference type="Proteomes" id="UP000824264"/>
    </source>
</evidence>
<proteinExistence type="predicted"/>
<gene>
    <name evidence="4" type="ORF">H9874_04190</name>
</gene>
<dbReference type="SUPFAM" id="SSF52172">
    <property type="entry name" value="CheY-like"/>
    <property type="match status" value="1"/>
</dbReference>
<dbReference type="InterPro" id="IPR050595">
    <property type="entry name" value="Bact_response_regulator"/>
</dbReference>
<organism evidence="4 5">
    <name type="scientific">Candidatus Bilophila faecipullorum</name>
    <dbReference type="NCBI Taxonomy" id="2838482"/>
    <lineage>
        <taxon>Bacteria</taxon>
        <taxon>Pseudomonadati</taxon>
        <taxon>Thermodesulfobacteriota</taxon>
        <taxon>Desulfovibrionia</taxon>
        <taxon>Desulfovibrionales</taxon>
        <taxon>Desulfovibrionaceae</taxon>
        <taxon>Bilophila</taxon>
    </lineage>
</organism>
<keyword evidence="1 2" id="KW-0597">Phosphoprotein</keyword>
<dbReference type="PANTHER" id="PTHR44591:SF3">
    <property type="entry name" value="RESPONSE REGULATORY DOMAIN-CONTAINING PROTEIN"/>
    <property type="match status" value="1"/>
</dbReference>
<dbReference type="PROSITE" id="PS50110">
    <property type="entry name" value="RESPONSE_REGULATORY"/>
    <property type="match status" value="1"/>
</dbReference>
<reference evidence="4" key="2">
    <citation type="submission" date="2021-04" db="EMBL/GenBank/DDBJ databases">
        <authorList>
            <person name="Gilroy R."/>
        </authorList>
    </citation>
    <scope>NUCLEOTIDE SEQUENCE</scope>
    <source>
        <strain evidence="4">ChiSxjej5B17-1746</strain>
    </source>
</reference>
<dbReference type="SMART" id="SM00448">
    <property type="entry name" value="REC"/>
    <property type="match status" value="1"/>
</dbReference>
<sequence length="129" mass="14359">MPKKILTIDDDPYIVKYITEVLSDNGYATCSASSVEEALAVLEAEKPDLVTLDMEMPDEWGPRFYRKMTMNPEFKDTPVIVISGLQGIHLAIRNAVATLQKPFDPEELLSIVKRVLSSDDAAREAMNGD</sequence>
<dbReference type="AlphaFoldDB" id="A0A9D1U8Q1"/>
<feature type="modified residue" description="4-aspartylphosphate" evidence="2">
    <location>
        <position position="53"/>
    </location>
</feature>
<comment type="caution">
    <text evidence="4">The sequence shown here is derived from an EMBL/GenBank/DDBJ whole genome shotgun (WGS) entry which is preliminary data.</text>
</comment>
<dbReference type="Pfam" id="PF00072">
    <property type="entry name" value="Response_reg"/>
    <property type="match status" value="1"/>
</dbReference>
<dbReference type="Proteomes" id="UP000824264">
    <property type="component" value="Unassembled WGS sequence"/>
</dbReference>
<dbReference type="Gene3D" id="3.40.50.2300">
    <property type="match status" value="1"/>
</dbReference>
<evidence type="ECO:0000313" key="4">
    <source>
        <dbReference type="EMBL" id="HIW78328.1"/>
    </source>
</evidence>
<feature type="domain" description="Response regulatory" evidence="3">
    <location>
        <begin position="4"/>
        <end position="116"/>
    </location>
</feature>
<name>A0A9D1U8Q1_9BACT</name>
<dbReference type="InterPro" id="IPR011006">
    <property type="entry name" value="CheY-like_superfamily"/>
</dbReference>
<reference evidence="4" key="1">
    <citation type="journal article" date="2021" name="PeerJ">
        <title>Extensive microbial diversity within the chicken gut microbiome revealed by metagenomics and culture.</title>
        <authorList>
            <person name="Gilroy R."/>
            <person name="Ravi A."/>
            <person name="Getino M."/>
            <person name="Pursley I."/>
            <person name="Horton D.L."/>
            <person name="Alikhan N.F."/>
            <person name="Baker D."/>
            <person name="Gharbi K."/>
            <person name="Hall N."/>
            <person name="Watson M."/>
            <person name="Adriaenssens E.M."/>
            <person name="Foster-Nyarko E."/>
            <person name="Jarju S."/>
            <person name="Secka A."/>
            <person name="Antonio M."/>
            <person name="Oren A."/>
            <person name="Chaudhuri R.R."/>
            <person name="La Ragione R."/>
            <person name="Hildebrand F."/>
            <person name="Pallen M.J."/>
        </authorList>
    </citation>
    <scope>NUCLEOTIDE SEQUENCE</scope>
    <source>
        <strain evidence="4">ChiSxjej5B17-1746</strain>
    </source>
</reference>